<dbReference type="InParanoid" id="A0A3N0V8I5"/>
<dbReference type="InterPro" id="IPR014017">
    <property type="entry name" value="DNA_helicase_UvrD-like_C"/>
</dbReference>
<dbReference type="GO" id="GO:0003677">
    <property type="term" value="F:DNA binding"/>
    <property type="evidence" value="ECO:0007669"/>
    <property type="project" value="UniProtKB-KW"/>
</dbReference>
<keyword evidence="3" id="KW-0227">DNA damage</keyword>
<dbReference type="PROSITE" id="PS51217">
    <property type="entry name" value="UVRD_HELICASE_CTER"/>
    <property type="match status" value="1"/>
</dbReference>
<dbReference type="AlphaFoldDB" id="A0A3N0V8I5"/>
<keyword evidence="9" id="KW-0234">DNA repair</keyword>
<dbReference type="InterPro" id="IPR027417">
    <property type="entry name" value="P-loop_NTPase"/>
</dbReference>
<comment type="caution">
    <text evidence="11">The sequence shown here is derived from an EMBL/GenBank/DDBJ whole genome shotgun (WGS) entry which is preliminary data.</text>
</comment>
<keyword evidence="8" id="KW-0238">DNA-binding</keyword>
<evidence type="ECO:0000256" key="4">
    <source>
        <dbReference type="ARBA" id="ARBA00022801"/>
    </source>
</evidence>
<name>A0A3N0V8I5_9GAMM</name>
<proteinExistence type="predicted"/>
<keyword evidence="12" id="KW-1185">Reference proteome</keyword>
<keyword evidence="2" id="KW-0547">Nucleotide-binding</keyword>
<evidence type="ECO:0000256" key="7">
    <source>
        <dbReference type="ARBA" id="ARBA00022840"/>
    </source>
</evidence>
<organism evidence="11 12">
    <name type="scientific">Stagnimonas aquatica</name>
    <dbReference type="NCBI Taxonomy" id="2689987"/>
    <lineage>
        <taxon>Bacteria</taxon>
        <taxon>Pseudomonadati</taxon>
        <taxon>Pseudomonadota</taxon>
        <taxon>Gammaproteobacteria</taxon>
        <taxon>Nevskiales</taxon>
        <taxon>Nevskiaceae</taxon>
        <taxon>Stagnimonas</taxon>
    </lineage>
</organism>
<keyword evidence="5" id="KW-0347">Helicase</keyword>
<dbReference type="RefSeq" id="WP_123212139.1">
    <property type="nucleotide sequence ID" value="NZ_RJVO01000005.1"/>
</dbReference>
<evidence type="ECO:0000259" key="10">
    <source>
        <dbReference type="PROSITE" id="PS51217"/>
    </source>
</evidence>
<evidence type="ECO:0000256" key="8">
    <source>
        <dbReference type="ARBA" id="ARBA00023125"/>
    </source>
</evidence>
<evidence type="ECO:0000256" key="5">
    <source>
        <dbReference type="ARBA" id="ARBA00022806"/>
    </source>
</evidence>
<accession>A0A3N0V8I5</accession>
<gene>
    <name evidence="11" type="ORF">ED208_11955</name>
</gene>
<dbReference type="Gene3D" id="3.90.320.10">
    <property type="match status" value="1"/>
</dbReference>
<keyword evidence="1" id="KW-0540">Nuclease</keyword>
<dbReference type="GO" id="GO:0006281">
    <property type="term" value="P:DNA repair"/>
    <property type="evidence" value="ECO:0007669"/>
    <property type="project" value="UniProtKB-KW"/>
</dbReference>
<reference evidence="11 12" key="1">
    <citation type="submission" date="2018-10" db="EMBL/GenBank/DDBJ databases">
        <authorList>
            <person name="Chen W.-M."/>
        </authorList>
    </citation>
    <scope>NUCLEOTIDE SEQUENCE [LARGE SCALE GENOMIC DNA]</scope>
    <source>
        <strain evidence="11 12">THS-13</strain>
    </source>
</reference>
<keyword evidence="6" id="KW-0269">Exonuclease</keyword>
<evidence type="ECO:0000313" key="11">
    <source>
        <dbReference type="EMBL" id="ROH89117.1"/>
    </source>
</evidence>
<dbReference type="GO" id="GO:0005524">
    <property type="term" value="F:ATP binding"/>
    <property type="evidence" value="ECO:0007669"/>
    <property type="project" value="UniProtKB-KW"/>
</dbReference>
<evidence type="ECO:0000313" key="12">
    <source>
        <dbReference type="Proteomes" id="UP000282106"/>
    </source>
</evidence>
<evidence type="ECO:0000256" key="6">
    <source>
        <dbReference type="ARBA" id="ARBA00022839"/>
    </source>
</evidence>
<evidence type="ECO:0000256" key="2">
    <source>
        <dbReference type="ARBA" id="ARBA00022741"/>
    </source>
</evidence>
<keyword evidence="7" id="KW-0067">ATP-binding</keyword>
<feature type="domain" description="UvrD-like helicase C-terminal" evidence="10">
    <location>
        <begin position="258"/>
        <end position="524"/>
    </location>
</feature>
<evidence type="ECO:0000256" key="3">
    <source>
        <dbReference type="ARBA" id="ARBA00022763"/>
    </source>
</evidence>
<dbReference type="EMBL" id="RJVO01000005">
    <property type="protein sequence ID" value="ROH89117.1"/>
    <property type="molecule type" value="Genomic_DNA"/>
</dbReference>
<protein>
    <submittedName>
        <fullName evidence="11">PD-(D/E)XK nuclease family protein</fullName>
    </submittedName>
</protein>
<sequence>MTDAPFLLLPPGADFPEAAAGLILAEPGARLPDLSALTLVVASPALTPPLLRSLTRASGGALLAPRILGLHQLAVSPEAASPLACRLRLAEAVARFRFLFPGQTPLRVADALYALFEELEQQQAALPDDEAALEALLQRGYGADRPLAALSREAQIVHRLHRAFREELGTRAPAVAQRQALAATLAQWPAEHPLWFLGFDALKPAEAAAIAPLLARGGARLLSQGRLDGRDGLALRRLADQLGQSPQLLDAENNSPRGLLLDAAYASEGLARERALALNAAAAGDLALVEAAEAEHEAQIADLAVREALLAGARRVAVVCEDRRQARRLRARLERAGLSLADRGGWALATSRAAASLDAWLSCLDADFPYPSLMAVLKSGLLEDGEAWAESLEPRAYAQKVGGGAARWRALMDSPAERARWDRLVAAGQKLESLRGPHPAPVHADGLLASLEASGLASGLAADPAGARVLERLSELREALAGTGLSPSWPAFRALLDAALEDASFNTGDPQSRVQLLTLAQTQGLRADALILLGATPALLAEGGQAPFFNRSVRRELGLTTAAERQALGLARLRRLLEAAPQVRLIYAPGEAGETAQLHPALAALAAFAAAAGTPLAQDRALAARAPLAEIAAESALPDANLAPPAPAATAPLWERALSARGHQTLIDCPYAFHARYALGLELLEAPDAPVDRRDYGDRVHRLLRAFEEAVPGLPPPWDGPRDAAALPAIEQHLHALADAVFAADLAARPLARLWRSEFGAAIPWLAEQLCEWPGAVVSVEKDLDTLRDGWRLRGRADRLEDEGLRKRVIDHKTGLTPSRKAMLAGEAVQLSHYSLLTEPVTQIEYWNLKEQKSAGLDGEPLQDLAFSISERLQVLSSSLRNGAPLPANGADSVCERCEFFGVCRRGDWANGGFHGQP</sequence>
<dbReference type="Proteomes" id="UP000282106">
    <property type="component" value="Unassembled WGS sequence"/>
</dbReference>
<dbReference type="GO" id="GO:0004386">
    <property type="term" value="F:helicase activity"/>
    <property type="evidence" value="ECO:0007669"/>
    <property type="project" value="UniProtKB-KW"/>
</dbReference>
<dbReference type="InterPro" id="IPR011604">
    <property type="entry name" value="PDDEXK-like_dom_sf"/>
</dbReference>
<dbReference type="Pfam" id="PF12705">
    <property type="entry name" value="PDDEXK_1"/>
    <property type="match status" value="1"/>
</dbReference>
<dbReference type="GO" id="GO:0004527">
    <property type="term" value="F:exonuclease activity"/>
    <property type="evidence" value="ECO:0007669"/>
    <property type="project" value="UniProtKB-KW"/>
</dbReference>
<dbReference type="SUPFAM" id="SSF52540">
    <property type="entry name" value="P-loop containing nucleoside triphosphate hydrolases"/>
    <property type="match status" value="1"/>
</dbReference>
<evidence type="ECO:0000256" key="9">
    <source>
        <dbReference type="ARBA" id="ARBA00023204"/>
    </source>
</evidence>
<evidence type="ECO:0000256" key="1">
    <source>
        <dbReference type="ARBA" id="ARBA00022722"/>
    </source>
</evidence>
<keyword evidence="4" id="KW-0378">Hydrolase</keyword>
<dbReference type="InterPro" id="IPR038726">
    <property type="entry name" value="PDDEXK_AddAB-type"/>
</dbReference>